<evidence type="ECO:0000256" key="11">
    <source>
        <dbReference type="ARBA" id="ARBA00022679"/>
    </source>
</evidence>
<evidence type="ECO:0000256" key="16">
    <source>
        <dbReference type="ARBA" id="ARBA00029570"/>
    </source>
</evidence>
<gene>
    <name evidence="18" type="ORF">MNB_SV-3-463</name>
</gene>
<evidence type="ECO:0000256" key="9">
    <source>
        <dbReference type="ARBA" id="ARBA00012523"/>
    </source>
</evidence>
<evidence type="ECO:0000256" key="13">
    <source>
        <dbReference type="ARBA" id="ARBA00022777"/>
    </source>
</evidence>
<evidence type="ECO:0000256" key="5">
    <source>
        <dbReference type="ARBA" id="ARBA00004692"/>
    </source>
</evidence>
<evidence type="ECO:0000256" key="2">
    <source>
        <dbReference type="ARBA" id="ARBA00000711"/>
    </source>
</evidence>
<sequence length="164" mass="18941">MKTLYYGGQKSGKSLLAEQKALSLAGEQKPYYLATYNNSYHDKEMKERIAMHQSQRKEQFYTIEETLHLSRHIQKGHTYLIDCMSMWLLNTMEWSMEALIEEVKILCSKEANIIFVLNDVGSGVIPPDAMSRKYVDRSGILGQKLAQLCDEVYEVKLGIQKRLK</sequence>
<evidence type="ECO:0000256" key="6">
    <source>
        <dbReference type="ARBA" id="ARBA00005159"/>
    </source>
</evidence>
<dbReference type="CDD" id="cd00544">
    <property type="entry name" value="CobU"/>
    <property type="match status" value="1"/>
</dbReference>
<dbReference type="SUPFAM" id="SSF52540">
    <property type="entry name" value="P-loop containing nucleoside triphosphate hydrolases"/>
    <property type="match status" value="1"/>
</dbReference>
<dbReference type="GO" id="GO:0009236">
    <property type="term" value="P:cobalamin biosynthetic process"/>
    <property type="evidence" value="ECO:0007669"/>
    <property type="project" value="UniProtKB-KW"/>
</dbReference>
<dbReference type="EC" id="2.7.7.62" evidence="9"/>
<dbReference type="GO" id="GO:0008820">
    <property type="term" value="F:cobinamide phosphate guanylyltransferase activity"/>
    <property type="evidence" value="ECO:0007669"/>
    <property type="project" value="UniProtKB-EC"/>
</dbReference>
<evidence type="ECO:0000313" key="18">
    <source>
        <dbReference type="EMBL" id="SFV70761.1"/>
    </source>
</evidence>
<evidence type="ECO:0000256" key="12">
    <source>
        <dbReference type="ARBA" id="ARBA00022741"/>
    </source>
</evidence>
<dbReference type="Gene3D" id="3.40.50.300">
    <property type="entry name" value="P-loop containing nucleotide triphosphate hydrolases"/>
    <property type="match status" value="1"/>
</dbReference>
<comment type="pathway">
    <text evidence="5">Cofactor biosynthesis; adenosylcobalamin biosynthesis; adenosylcobalamin from cob(II)yrinate a,c-diamide: step 6/7.</text>
</comment>
<comment type="function">
    <text evidence="4">Catalyzes ATP-dependent phosphorylation of adenosylcobinamide and addition of GMP to adenosylcobinamide phosphate.</text>
</comment>
<evidence type="ECO:0000256" key="17">
    <source>
        <dbReference type="ARBA" id="ARBA00030571"/>
    </source>
</evidence>
<evidence type="ECO:0000256" key="14">
    <source>
        <dbReference type="ARBA" id="ARBA00022840"/>
    </source>
</evidence>
<dbReference type="Pfam" id="PF02283">
    <property type="entry name" value="CobU"/>
    <property type="match status" value="1"/>
</dbReference>
<dbReference type="PIRSF" id="PIRSF006135">
    <property type="entry name" value="CobU"/>
    <property type="match status" value="1"/>
</dbReference>
<keyword evidence="12" id="KW-0547">Nucleotide-binding</keyword>
<dbReference type="AlphaFoldDB" id="A0A1W1CYN8"/>
<reference evidence="18" key="1">
    <citation type="submission" date="2016-10" db="EMBL/GenBank/DDBJ databases">
        <authorList>
            <person name="de Groot N.N."/>
        </authorList>
    </citation>
    <scope>NUCLEOTIDE SEQUENCE</scope>
</reference>
<dbReference type="EMBL" id="FPHI01000057">
    <property type="protein sequence ID" value="SFV70761.1"/>
    <property type="molecule type" value="Genomic_DNA"/>
</dbReference>
<dbReference type="GO" id="GO:0005525">
    <property type="term" value="F:GTP binding"/>
    <property type="evidence" value="ECO:0007669"/>
    <property type="project" value="UniProtKB-KW"/>
</dbReference>
<dbReference type="PANTHER" id="PTHR34848">
    <property type="match status" value="1"/>
</dbReference>
<keyword evidence="18" id="KW-0548">Nucleotidyltransferase</keyword>
<proteinExistence type="inferred from homology"/>
<keyword evidence="13" id="KW-0418">Kinase</keyword>
<evidence type="ECO:0000256" key="3">
    <source>
        <dbReference type="ARBA" id="ARBA00001522"/>
    </source>
</evidence>
<evidence type="ECO:0000256" key="7">
    <source>
        <dbReference type="ARBA" id="ARBA00007490"/>
    </source>
</evidence>
<keyword evidence="10" id="KW-0169">Cobalamin biosynthesis</keyword>
<comment type="catalytic activity">
    <reaction evidence="3">
        <text>adenosylcob(III)inamide + GTP = adenosylcob(III)inamide phosphate + GDP + H(+)</text>
        <dbReference type="Rhea" id="RHEA:15765"/>
        <dbReference type="ChEBI" id="CHEBI:2480"/>
        <dbReference type="ChEBI" id="CHEBI:15378"/>
        <dbReference type="ChEBI" id="CHEBI:37565"/>
        <dbReference type="ChEBI" id="CHEBI:58189"/>
        <dbReference type="ChEBI" id="CHEBI:58502"/>
        <dbReference type="EC" id="2.7.1.156"/>
    </reaction>
</comment>
<comment type="pathway">
    <text evidence="6">Cofactor biosynthesis; adenosylcobalamin biosynthesis; adenosylcobalamin from cob(II)yrinate a,c-diamide: step 5/7.</text>
</comment>
<comment type="similarity">
    <text evidence="7">Belongs to the CobU/CobP family.</text>
</comment>
<keyword evidence="15" id="KW-0342">GTP-binding</keyword>
<keyword evidence="14" id="KW-0067">ATP-binding</keyword>
<evidence type="ECO:0000256" key="10">
    <source>
        <dbReference type="ARBA" id="ARBA00022573"/>
    </source>
</evidence>
<dbReference type="EC" id="2.7.1.156" evidence="8"/>
<dbReference type="GO" id="GO:0005524">
    <property type="term" value="F:ATP binding"/>
    <property type="evidence" value="ECO:0007669"/>
    <property type="project" value="UniProtKB-KW"/>
</dbReference>
<protein>
    <recommendedName>
        <fullName evidence="16">Adenosylcobinamide kinase</fullName>
        <ecNumber evidence="8">2.7.1.156</ecNumber>
        <ecNumber evidence="9">2.7.7.62</ecNumber>
    </recommendedName>
    <alternativeName>
        <fullName evidence="17">Adenosylcobinamide-phosphate guanylyltransferase</fullName>
    </alternativeName>
</protein>
<dbReference type="PANTHER" id="PTHR34848:SF1">
    <property type="entry name" value="BIFUNCTIONAL ADENOSYLCOBALAMIN BIOSYNTHESIS PROTEIN COBU"/>
    <property type="match status" value="1"/>
</dbReference>
<evidence type="ECO:0000256" key="1">
    <source>
        <dbReference type="ARBA" id="ARBA00000312"/>
    </source>
</evidence>
<organism evidence="18">
    <name type="scientific">hydrothermal vent metagenome</name>
    <dbReference type="NCBI Taxonomy" id="652676"/>
    <lineage>
        <taxon>unclassified sequences</taxon>
        <taxon>metagenomes</taxon>
        <taxon>ecological metagenomes</taxon>
    </lineage>
</organism>
<keyword evidence="11 18" id="KW-0808">Transferase</keyword>
<evidence type="ECO:0000256" key="15">
    <source>
        <dbReference type="ARBA" id="ARBA00023134"/>
    </source>
</evidence>
<evidence type="ECO:0000256" key="4">
    <source>
        <dbReference type="ARBA" id="ARBA00003889"/>
    </source>
</evidence>
<dbReference type="GO" id="GO:0043752">
    <property type="term" value="F:adenosylcobinamide kinase activity"/>
    <property type="evidence" value="ECO:0007669"/>
    <property type="project" value="UniProtKB-EC"/>
</dbReference>
<name>A0A1W1CYN8_9ZZZZ</name>
<comment type="catalytic activity">
    <reaction evidence="1">
        <text>adenosylcob(III)inamide + ATP = adenosylcob(III)inamide phosphate + ADP + H(+)</text>
        <dbReference type="Rhea" id="RHEA:15769"/>
        <dbReference type="ChEBI" id="CHEBI:2480"/>
        <dbReference type="ChEBI" id="CHEBI:15378"/>
        <dbReference type="ChEBI" id="CHEBI:30616"/>
        <dbReference type="ChEBI" id="CHEBI:58502"/>
        <dbReference type="ChEBI" id="CHEBI:456216"/>
        <dbReference type="EC" id="2.7.1.156"/>
    </reaction>
</comment>
<accession>A0A1W1CYN8</accession>
<dbReference type="InterPro" id="IPR027417">
    <property type="entry name" value="P-loop_NTPase"/>
</dbReference>
<dbReference type="InterPro" id="IPR003203">
    <property type="entry name" value="CobU/CobP"/>
</dbReference>
<evidence type="ECO:0000256" key="8">
    <source>
        <dbReference type="ARBA" id="ARBA00012016"/>
    </source>
</evidence>
<comment type="catalytic activity">
    <reaction evidence="2">
        <text>adenosylcob(III)inamide phosphate + GTP + H(+) = adenosylcob(III)inamide-GDP + diphosphate</text>
        <dbReference type="Rhea" id="RHEA:22712"/>
        <dbReference type="ChEBI" id="CHEBI:15378"/>
        <dbReference type="ChEBI" id="CHEBI:33019"/>
        <dbReference type="ChEBI" id="CHEBI:37565"/>
        <dbReference type="ChEBI" id="CHEBI:58502"/>
        <dbReference type="ChEBI" id="CHEBI:60487"/>
        <dbReference type="EC" id="2.7.7.62"/>
    </reaction>
</comment>